<feature type="coiled-coil region" evidence="1">
    <location>
        <begin position="158"/>
        <end position="185"/>
    </location>
</feature>
<organism evidence="3 4">
    <name type="scientific">Cryomyces antarcticus</name>
    <dbReference type="NCBI Taxonomy" id="329879"/>
    <lineage>
        <taxon>Eukaryota</taxon>
        <taxon>Fungi</taxon>
        <taxon>Dikarya</taxon>
        <taxon>Ascomycota</taxon>
        <taxon>Pezizomycotina</taxon>
        <taxon>Dothideomycetes</taxon>
        <taxon>Dothideomycetes incertae sedis</taxon>
        <taxon>Cryomyces</taxon>
    </lineage>
</organism>
<name>A0ABR0LX53_9PEZI</name>
<keyword evidence="4" id="KW-1185">Reference proteome</keyword>
<evidence type="ECO:0000313" key="4">
    <source>
        <dbReference type="Proteomes" id="UP001357485"/>
    </source>
</evidence>
<evidence type="ECO:0000313" key="3">
    <source>
        <dbReference type="EMBL" id="KAK5254352.1"/>
    </source>
</evidence>
<reference evidence="3 4" key="1">
    <citation type="submission" date="2023-08" db="EMBL/GenBank/DDBJ databases">
        <title>Black Yeasts Isolated from many extreme environments.</title>
        <authorList>
            <person name="Coleine C."/>
            <person name="Stajich J.E."/>
            <person name="Selbmann L."/>
        </authorList>
    </citation>
    <scope>NUCLEOTIDE SEQUENCE [LARGE SCALE GENOMIC DNA]</scope>
    <source>
        <strain evidence="3 4">CCFEE 536</strain>
    </source>
</reference>
<protein>
    <recommendedName>
        <fullName evidence="5">Spindle pole body-associated protein cut12 domain-containing protein</fullName>
    </recommendedName>
</protein>
<feature type="region of interest" description="Disordered" evidence="2">
    <location>
        <begin position="1"/>
        <end position="108"/>
    </location>
</feature>
<accession>A0ABR0LX53</accession>
<feature type="compositionally biased region" description="Basic and acidic residues" evidence="2">
    <location>
        <begin position="319"/>
        <end position="335"/>
    </location>
</feature>
<proteinExistence type="predicted"/>
<evidence type="ECO:0000256" key="2">
    <source>
        <dbReference type="SAM" id="MobiDB-lite"/>
    </source>
</evidence>
<sequence>LDKDPRVRGQTARAEQEPGEVRAMLRTPRRLEDFTRTSASDPQPRHRPGQSQIARPAAPQVKIKAQREFALDPARGKKVDKSPRVESPNITESREFKAPHVAGQYDPGKGASSFEDYLHDAQAELSELGAVISANEALFAAKIQEHVDGLRTAKEQLTMEYREKFDTLLEEKAKLEENLAMEREKEIRKLKMMNRRADDGKRERPGVLPTQSPESSNVPRQFGTGFLESSSPPHSPNAELRLSPTDTDAKIAEYDRRIAKRKSQMLERHAKSMQDLTAQYDTRMAQLLLDRDGLENDLSIGPAEFEEISEEMMRSVGLESERWNSEGGWGEREEGFGEDVCTGVEHAAGS</sequence>
<gene>
    <name evidence="3" type="ORF">LTR16_004879</name>
</gene>
<feature type="compositionally biased region" description="Polar residues" evidence="2">
    <location>
        <begin position="209"/>
        <end position="219"/>
    </location>
</feature>
<feature type="region of interest" description="Disordered" evidence="2">
    <location>
        <begin position="317"/>
        <end position="350"/>
    </location>
</feature>
<comment type="caution">
    <text evidence="3">The sequence shown here is derived from an EMBL/GenBank/DDBJ whole genome shotgun (WGS) entry which is preliminary data.</text>
</comment>
<evidence type="ECO:0008006" key="5">
    <source>
        <dbReference type="Google" id="ProtNLM"/>
    </source>
</evidence>
<keyword evidence="1" id="KW-0175">Coiled coil</keyword>
<evidence type="ECO:0000256" key="1">
    <source>
        <dbReference type="SAM" id="Coils"/>
    </source>
</evidence>
<feature type="non-terminal residue" evidence="3">
    <location>
        <position position="1"/>
    </location>
</feature>
<dbReference type="Proteomes" id="UP001357485">
    <property type="component" value="Unassembled WGS sequence"/>
</dbReference>
<dbReference type="EMBL" id="JAVRRA010008918">
    <property type="protein sequence ID" value="KAK5254352.1"/>
    <property type="molecule type" value="Genomic_DNA"/>
</dbReference>
<feature type="compositionally biased region" description="Basic and acidic residues" evidence="2">
    <location>
        <begin position="65"/>
        <end position="84"/>
    </location>
</feature>
<feature type="region of interest" description="Disordered" evidence="2">
    <location>
        <begin position="192"/>
        <end position="249"/>
    </location>
</feature>
<feature type="compositionally biased region" description="Basic and acidic residues" evidence="2">
    <location>
        <begin position="192"/>
        <end position="205"/>
    </location>
</feature>